<feature type="transmembrane region" description="Helical" evidence="16">
    <location>
        <begin position="16"/>
        <end position="35"/>
    </location>
</feature>
<dbReference type="CDD" id="cd17546">
    <property type="entry name" value="REC_hyHK_CKI1_RcsC-like"/>
    <property type="match status" value="1"/>
</dbReference>
<name>A0A8J7DVC4_9CYAN</name>
<evidence type="ECO:0000256" key="16">
    <source>
        <dbReference type="SAM" id="Phobius"/>
    </source>
</evidence>
<dbReference type="InterPro" id="IPR003661">
    <property type="entry name" value="HisK_dim/P_dom"/>
</dbReference>
<evidence type="ECO:0000313" key="19">
    <source>
        <dbReference type="EMBL" id="MBE9115726.1"/>
    </source>
</evidence>
<evidence type="ECO:0000256" key="1">
    <source>
        <dbReference type="ARBA" id="ARBA00000085"/>
    </source>
</evidence>
<keyword evidence="11 16" id="KW-0472">Membrane</keyword>
<dbReference type="FunFam" id="1.10.287.130:FF:000038">
    <property type="entry name" value="Sensory transduction histidine kinase"/>
    <property type="match status" value="1"/>
</dbReference>
<proteinExistence type="inferred from homology"/>
<evidence type="ECO:0000256" key="8">
    <source>
        <dbReference type="ARBA" id="ARBA00022777"/>
    </source>
</evidence>
<dbReference type="Pfam" id="PF00512">
    <property type="entry name" value="HisKA"/>
    <property type="match status" value="1"/>
</dbReference>
<feature type="domain" description="Histidine kinase" evidence="17">
    <location>
        <begin position="556"/>
        <end position="772"/>
    </location>
</feature>
<dbReference type="PROSITE" id="PS50109">
    <property type="entry name" value="HIS_KIN"/>
    <property type="match status" value="1"/>
</dbReference>
<feature type="transmembrane region" description="Helical" evidence="16">
    <location>
        <begin position="181"/>
        <end position="200"/>
    </location>
</feature>
<dbReference type="SUPFAM" id="SSF52172">
    <property type="entry name" value="CheY-like"/>
    <property type="match status" value="1"/>
</dbReference>
<dbReference type="Gene3D" id="3.30.565.10">
    <property type="entry name" value="Histidine kinase-like ATPase, C-terminal domain"/>
    <property type="match status" value="1"/>
</dbReference>
<dbReference type="Gene3D" id="3.40.50.2300">
    <property type="match status" value="1"/>
</dbReference>
<dbReference type="SMART" id="SM00388">
    <property type="entry name" value="HisKA"/>
    <property type="match status" value="1"/>
</dbReference>
<dbReference type="InterPro" id="IPR036890">
    <property type="entry name" value="HATPase_C_sf"/>
</dbReference>
<evidence type="ECO:0000256" key="4">
    <source>
        <dbReference type="ARBA" id="ARBA00012438"/>
    </source>
</evidence>
<evidence type="ECO:0000256" key="12">
    <source>
        <dbReference type="ARBA" id="ARBA00023306"/>
    </source>
</evidence>
<keyword evidence="16" id="KW-1133">Transmembrane helix</keyword>
<evidence type="ECO:0000256" key="11">
    <source>
        <dbReference type="ARBA" id="ARBA00023136"/>
    </source>
</evidence>
<keyword evidence="6" id="KW-0808">Transferase</keyword>
<dbReference type="Pfam" id="PF02518">
    <property type="entry name" value="HATPase_c"/>
    <property type="match status" value="1"/>
</dbReference>
<evidence type="ECO:0000256" key="15">
    <source>
        <dbReference type="SAM" id="Coils"/>
    </source>
</evidence>
<sequence length="998" mass="111839">MMANLSKIDNRQAHRLRSTIVLLCLIVAGYLGNYFKIPMILHADWLFGSLFVMLVVRLYGFGWGAIAAAIANSYTILLWKHPYAFIIFTLEAVFVGWRLRRHSNNLLLTDVMYWGLIGFPLLWFLYVFLGKIPPQAVLFISFKNPVNQICNALIASLILTHTPLARWLGAKHSRTHAFEKTLLNLLVAFVLLPALVLTIWNCQDATAVQEKNLLTRLEDAQNNISADLRDWHQQRLQKLQALASRIRDSSNEAAIQEQIQTARQTLPEFRNFYLVDTNGQILNSNPNAATLEDLSLQTLLDAKQPKISELLTISNAPTIFQSVPILQDENLVGQLLAELDVNTLKQSLLVDRASSTRFVSLLDLQNRVIATTRDDLEAGQPFDRDGNGEIHRIDRNTHIWVPVLPNVAKVVRWRKSFYVQKSEIGGNLPWNLEIEKASAAHLAALDGIYTKSFAILMAIAILAPLLAKPISRSLVQPLLQLTNLTNNLPDKLTEQQSLQIPASAIAEINTLSSNFQIMAIALQDKFQEIQHANQEIQQAKEAADSANEAKSEFLANMSHELRTPLNGILGYAQILQRNEPLTAKGSNGVDIIYQCGSHLLTLINDILDLSKIEARKLELHYAPFHLPSFLQSVVEINRIRAEQKDINFEFQADEDLPIGVSGDEKRLRQILINLLGNAIKFTDRGCVTFKVKSSGQKIRFQIEDTGVGMTPEQIEKIFLPFEQVGDTKKQAEGTGLGLAITHKIISMMGSEIEIESTFGQGSTFSFDVELPKADNWATASRVSSHGAIAGYQGQKQKILLIDDRWENRSVLLNLLEPIGFEIVEASNGQEGLDRTLQTNPDLIITDLFMPVMDGFKFLKQLRAHPQLQDKIVLVSSASVFELDRHKSIDAGGNDFLPKPVQAETLLEQLQKYLQLDWIYGEDDRESQQISVDGAIQTPDIAIVTKLAEFAKNGDLDGVLEVAEQHKETSSAAFFQEIIRFAEACEIKQLRAFIQQYVA</sequence>
<dbReference type="GO" id="GO:0009927">
    <property type="term" value="F:histidine phosphotransfer kinase activity"/>
    <property type="evidence" value="ECO:0007669"/>
    <property type="project" value="TreeGrafter"/>
</dbReference>
<evidence type="ECO:0000256" key="2">
    <source>
        <dbReference type="ARBA" id="ARBA00004370"/>
    </source>
</evidence>
<dbReference type="CDD" id="cd16922">
    <property type="entry name" value="HATPase_EvgS-ArcB-TorS-like"/>
    <property type="match status" value="1"/>
</dbReference>
<keyword evidence="10" id="KW-0902">Two-component regulatory system</keyword>
<comment type="subcellular location">
    <subcellularLocation>
        <location evidence="2">Membrane</location>
    </subcellularLocation>
</comment>
<keyword evidence="15" id="KW-0175">Coiled coil</keyword>
<evidence type="ECO:0000256" key="13">
    <source>
        <dbReference type="ARBA" id="ARBA00074306"/>
    </source>
</evidence>
<keyword evidence="12" id="KW-0131">Cell cycle</keyword>
<keyword evidence="7" id="KW-0547">Nucleotide-binding</keyword>
<dbReference type="EC" id="2.7.13.3" evidence="4"/>
<dbReference type="SUPFAM" id="SSF47384">
    <property type="entry name" value="Homodimeric domain of signal transducing histidine kinase"/>
    <property type="match status" value="1"/>
</dbReference>
<dbReference type="FunFam" id="3.30.565.10:FF:000010">
    <property type="entry name" value="Sensor histidine kinase RcsC"/>
    <property type="match status" value="1"/>
</dbReference>
<gene>
    <name evidence="19" type="ORF">IQ249_07450</name>
</gene>
<dbReference type="SUPFAM" id="SSF55874">
    <property type="entry name" value="ATPase domain of HSP90 chaperone/DNA topoisomerase II/histidine kinase"/>
    <property type="match status" value="1"/>
</dbReference>
<keyword evidence="8" id="KW-0418">Kinase</keyword>
<dbReference type="PANTHER" id="PTHR43047:SF72">
    <property type="entry name" value="OSMOSENSING HISTIDINE PROTEIN KINASE SLN1"/>
    <property type="match status" value="1"/>
</dbReference>
<keyword evidence="16" id="KW-0812">Transmembrane</keyword>
<dbReference type="InterPro" id="IPR001789">
    <property type="entry name" value="Sig_transdc_resp-reg_receiver"/>
</dbReference>
<dbReference type="InterPro" id="IPR003594">
    <property type="entry name" value="HATPase_dom"/>
</dbReference>
<feature type="transmembrane region" description="Helical" evidence="16">
    <location>
        <begin position="82"/>
        <end position="99"/>
    </location>
</feature>
<dbReference type="CDD" id="cd00082">
    <property type="entry name" value="HisKA"/>
    <property type="match status" value="1"/>
</dbReference>
<dbReference type="Gene3D" id="6.10.340.10">
    <property type="match status" value="1"/>
</dbReference>
<evidence type="ECO:0000256" key="5">
    <source>
        <dbReference type="ARBA" id="ARBA00022553"/>
    </source>
</evidence>
<evidence type="ECO:0000259" key="18">
    <source>
        <dbReference type="PROSITE" id="PS50110"/>
    </source>
</evidence>
<dbReference type="Gene3D" id="1.10.287.130">
    <property type="match status" value="1"/>
</dbReference>
<feature type="transmembrane region" description="Helical" evidence="16">
    <location>
        <begin position="47"/>
        <end position="70"/>
    </location>
</feature>
<reference evidence="19" key="1">
    <citation type="submission" date="2020-10" db="EMBL/GenBank/DDBJ databases">
        <authorList>
            <person name="Castelo-Branco R."/>
            <person name="Eusebio N."/>
            <person name="Adriana R."/>
            <person name="Vieira A."/>
            <person name="Brugerolle De Fraissinette N."/>
            <person name="Rezende De Castro R."/>
            <person name="Schneider M.P."/>
            <person name="Vasconcelos V."/>
            <person name="Leao P.N."/>
        </authorList>
    </citation>
    <scope>NUCLEOTIDE SEQUENCE</scope>
    <source>
        <strain evidence="19">LEGE 07157</strain>
    </source>
</reference>
<dbReference type="Pfam" id="PF00072">
    <property type="entry name" value="Response_reg"/>
    <property type="match status" value="1"/>
</dbReference>
<evidence type="ECO:0000256" key="10">
    <source>
        <dbReference type="ARBA" id="ARBA00023012"/>
    </source>
</evidence>
<dbReference type="GO" id="GO:0005886">
    <property type="term" value="C:plasma membrane"/>
    <property type="evidence" value="ECO:0007669"/>
    <property type="project" value="TreeGrafter"/>
</dbReference>
<dbReference type="InterPro" id="IPR004358">
    <property type="entry name" value="Sig_transdc_His_kin-like_C"/>
</dbReference>
<comment type="catalytic activity">
    <reaction evidence="1">
        <text>ATP + protein L-histidine = ADP + protein N-phospho-L-histidine.</text>
        <dbReference type="EC" id="2.7.13.3"/>
    </reaction>
</comment>
<dbReference type="Gene3D" id="3.30.450.20">
    <property type="entry name" value="PAS domain"/>
    <property type="match status" value="1"/>
</dbReference>
<evidence type="ECO:0000256" key="7">
    <source>
        <dbReference type="ARBA" id="ARBA00022741"/>
    </source>
</evidence>
<feature type="coiled-coil region" evidence="15">
    <location>
        <begin position="522"/>
        <end position="556"/>
    </location>
</feature>
<dbReference type="RefSeq" id="WP_194028810.1">
    <property type="nucleotide sequence ID" value="NZ_JADEWZ010000008.1"/>
</dbReference>
<organism evidence="19 20">
    <name type="scientific">Lusitaniella coriacea LEGE 07157</name>
    <dbReference type="NCBI Taxonomy" id="945747"/>
    <lineage>
        <taxon>Bacteria</taxon>
        <taxon>Bacillati</taxon>
        <taxon>Cyanobacteriota</taxon>
        <taxon>Cyanophyceae</taxon>
        <taxon>Spirulinales</taxon>
        <taxon>Lusitaniellaceae</taxon>
        <taxon>Lusitaniella</taxon>
    </lineage>
</organism>
<dbReference type="SMART" id="SM00448">
    <property type="entry name" value="REC"/>
    <property type="match status" value="1"/>
</dbReference>
<dbReference type="Proteomes" id="UP000654482">
    <property type="component" value="Unassembled WGS sequence"/>
</dbReference>
<comment type="similarity">
    <text evidence="3">In the N-terminal section; belongs to the phytochrome family.</text>
</comment>
<evidence type="ECO:0000256" key="3">
    <source>
        <dbReference type="ARBA" id="ARBA00006402"/>
    </source>
</evidence>
<dbReference type="PRINTS" id="PR00344">
    <property type="entry name" value="BCTRLSENSOR"/>
</dbReference>
<dbReference type="AlphaFoldDB" id="A0A8J7DVC4"/>
<evidence type="ECO:0000256" key="9">
    <source>
        <dbReference type="ARBA" id="ARBA00022840"/>
    </source>
</evidence>
<dbReference type="SMART" id="SM00387">
    <property type="entry name" value="HATPase_c"/>
    <property type="match status" value="1"/>
</dbReference>
<feature type="transmembrane region" description="Helical" evidence="16">
    <location>
        <begin position="111"/>
        <end position="129"/>
    </location>
</feature>
<evidence type="ECO:0000313" key="20">
    <source>
        <dbReference type="Proteomes" id="UP000654482"/>
    </source>
</evidence>
<comment type="caution">
    <text evidence="19">The sequence shown here is derived from an EMBL/GenBank/DDBJ whole genome shotgun (WGS) entry which is preliminary data.</text>
</comment>
<feature type="domain" description="Response regulatory" evidence="18">
    <location>
        <begin position="797"/>
        <end position="913"/>
    </location>
</feature>
<keyword evidence="20" id="KW-1185">Reference proteome</keyword>
<dbReference type="PROSITE" id="PS50110">
    <property type="entry name" value="RESPONSE_REGULATORY"/>
    <property type="match status" value="1"/>
</dbReference>
<dbReference type="GO" id="GO:0000155">
    <property type="term" value="F:phosphorelay sensor kinase activity"/>
    <property type="evidence" value="ECO:0007669"/>
    <property type="project" value="InterPro"/>
</dbReference>
<dbReference type="InterPro" id="IPR005467">
    <property type="entry name" value="His_kinase_dom"/>
</dbReference>
<dbReference type="InterPro" id="IPR011006">
    <property type="entry name" value="CheY-like_superfamily"/>
</dbReference>
<keyword evidence="5 14" id="KW-0597">Phosphoprotein</keyword>
<dbReference type="EMBL" id="JADEWZ010000008">
    <property type="protein sequence ID" value="MBE9115726.1"/>
    <property type="molecule type" value="Genomic_DNA"/>
</dbReference>
<evidence type="ECO:0000256" key="6">
    <source>
        <dbReference type="ARBA" id="ARBA00022679"/>
    </source>
</evidence>
<keyword evidence="9" id="KW-0067">ATP-binding</keyword>
<dbReference type="GO" id="GO:0005524">
    <property type="term" value="F:ATP binding"/>
    <property type="evidence" value="ECO:0007669"/>
    <property type="project" value="UniProtKB-KW"/>
</dbReference>
<accession>A0A8J7DVC4</accession>
<feature type="modified residue" description="4-aspartylphosphate" evidence="14">
    <location>
        <position position="846"/>
    </location>
</feature>
<protein>
    <recommendedName>
        <fullName evidence="13">Circadian input-output histidine kinase CikA</fullName>
        <ecNumber evidence="4">2.7.13.3</ecNumber>
    </recommendedName>
</protein>
<dbReference type="InterPro" id="IPR036097">
    <property type="entry name" value="HisK_dim/P_sf"/>
</dbReference>
<dbReference type="PANTHER" id="PTHR43047">
    <property type="entry name" value="TWO-COMPONENT HISTIDINE PROTEIN KINASE"/>
    <property type="match status" value="1"/>
</dbReference>
<evidence type="ECO:0000256" key="14">
    <source>
        <dbReference type="PROSITE-ProRule" id="PRU00169"/>
    </source>
</evidence>
<evidence type="ECO:0000259" key="17">
    <source>
        <dbReference type="PROSITE" id="PS50109"/>
    </source>
</evidence>